<organism evidence="1 2">
    <name type="scientific">Microthlaspi erraticum</name>
    <dbReference type="NCBI Taxonomy" id="1685480"/>
    <lineage>
        <taxon>Eukaryota</taxon>
        <taxon>Viridiplantae</taxon>
        <taxon>Streptophyta</taxon>
        <taxon>Embryophyta</taxon>
        <taxon>Tracheophyta</taxon>
        <taxon>Spermatophyta</taxon>
        <taxon>Magnoliopsida</taxon>
        <taxon>eudicotyledons</taxon>
        <taxon>Gunneridae</taxon>
        <taxon>Pentapetalae</taxon>
        <taxon>rosids</taxon>
        <taxon>malvids</taxon>
        <taxon>Brassicales</taxon>
        <taxon>Brassicaceae</taxon>
        <taxon>Coluteocarpeae</taxon>
        <taxon>Microthlaspi</taxon>
    </lineage>
</organism>
<reference evidence="1" key="1">
    <citation type="submission" date="2020-01" db="EMBL/GenBank/DDBJ databases">
        <authorList>
            <person name="Mishra B."/>
        </authorList>
    </citation>
    <scope>NUCLEOTIDE SEQUENCE [LARGE SCALE GENOMIC DNA]</scope>
</reference>
<name>A0A6D2HPN4_9BRAS</name>
<evidence type="ECO:0000313" key="2">
    <source>
        <dbReference type="Proteomes" id="UP000467841"/>
    </source>
</evidence>
<keyword evidence="2" id="KW-1185">Reference proteome</keyword>
<dbReference type="EMBL" id="CACVBM020000333">
    <property type="protein sequence ID" value="CAA7017742.1"/>
    <property type="molecule type" value="Genomic_DNA"/>
</dbReference>
<accession>A0A6D2HPN4</accession>
<protein>
    <submittedName>
        <fullName evidence="1">Uncharacterized protein</fullName>
    </submittedName>
</protein>
<sequence>MMLSKDGIEDVMKQGWEGNGGNIPASLLDRITNYRRALSKWKINSDQNYRLKITRLYQKLESEICKVHPNYRRIQSLKHELASAHKDEEFFWRQKSHEQWLRAGDKNTNYFHNCVKGKKIQNRILMLKDESGHEHFSEGAKGNIASDYFQDLFMSSNPFDLFSRASQAVLPLL</sequence>
<proteinExistence type="predicted"/>
<dbReference type="OrthoDB" id="1109368at2759"/>
<dbReference type="Proteomes" id="UP000467841">
    <property type="component" value="Unassembled WGS sequence"/>
</dbReference>
<gene>
    <name evidence="1" type="ORF">MERR_LOCUS4977</name>
</gene>
<evidence type="ECO:0000313" key="1">
    <source>
        <dbReference type="EMBL" id="CAA7017742.1"/>
    </source>
</evidence>
<dbReference type="AlphaFoldDB" id="A0A6D2HPN4"/>
<comment type="caution">
    <text evidence="1">The sequence shown here is derived from an EMBL/GenBank/DDBJ whole genome shotgun (WGS) entry which is preliminary data.</text>
</comment>